<evidence type="ECO:0000256" key="1">
    <source>
        <dbReference type="SAM" id="MobiDB-lite"/>
    </source>
</evidence>
<gene>
    <name evidence="2" type="ORF">ACFPIH_48700</name>
</gene>
<organism evidence="2 3">
    <name type="scientific">Streptomyces vulcanius</name>
    <dbReference type="NCBI Taxonomy" id="1441876"/>
    <lineage>
        <taxon>Bacteria</taxon>
        <taxon>Bacillati</taxon>
        <taxon>Actinomycetota</taxon>
        <taxon>Actinomycetes</taxon>
        <taxon>Kitasatosporales</taxon>
        <taxon>Streptomycetaceae</taxon>
        <taxon>Streptomyces</taxon>
    </lineage>
</organism>
<feature type="region of interest" description="Disordered" evidence="1">
    <location>
        <begin position="45"/>
        <end position="80"/>
    </location>
</feature>
<proteinExistence type="predicted"/>
<dbReference type="EMBL" id="JBHSFK010000052">
    <property type="protein sequence ID" value="MFC4507213.1"/>
    <property type="molecule type" value="Genomic_DNA"/>
</dbReference>
<sequence length="139" mass="14715">MLHVAADSGGNAFELALQPLFERRRPVVLEDADVGEYFHCALDAEPAGSQGREDLGVPHDFPADMAGQHDHQGSADVEADTARPAMRFAETMCGMPGPGQPRVVEPGMFLAIEPGEISAGLEQRRLEPAGDRPVGGGRG</sequence>
<evidence type="ECO:0000313" key="3">
    <source>
        <dbReference type="Proteomes" id="UP001595839"/>
    </source>
</evidence>
<accession>A0ABV9B8C1</accession>
<protein>
    <submittedName>
        <fullName evidence="2">Uncharacterized protein</fullName>
    </submittedName>
</protein>
<dbReference type="Proteomes" id="UP001595839">
    <property type="component" value="Unassembled WGS sequence"/>
</dbReference>
<name>A0ABV9B8C1_9ACTN</name>
<comment type="caution">
    <text evidence="2">The sequence shown here is derived from an EMBL/GenBank/DDBJ whole genome shotgun (WGS) entry which is preliminary data.</text>
</comment>
<keyword evidence="3" id="KW-1185">Reference proteome</keyword>
<reference evidence="3" key="1">
    <citation type="journal article" date="2019" name="Int. J. Syst. Evol. Microbiol.">
        <title>The Global Catalogue of Microorganisms (GCM) 10K type strain sequencing project: providing services to taxonomists for standard genome sequencing and annotation.</title>
        <authorList>
            <consortium name="The Broad Institute Genomics Platform"/>
            <consortium name="The Broad Institute Genome Sequencing Center for Infectious Disease"/>
            <person name="Wu L."/>
            <person name="Ma J."/>
        </authorList>
    </citation>
    <scope>NUCLEOTIDE SEQUENCE [LARGE SCALE GENOMIC DNA]</scope>
    <source>
        <strain evidence="3">CGMCC 4.7177</strain>
    </source>
</reference>
<evidence type="ECO:0000313" key="2">
    <source>
        <dbReference type="EMBL" id="MFC4507213.1"/>
    </source>
</evidence>
<feature type="region of interest" description="Disordered" evidence="1">
    <location>
        <begin position="116"/>
        <end position="139"/>
    </location>
</feature>
<dbReference type="RefSeq" id="WP_381185434.1">
    <property type="nucleotide sequence ID" value="NZ_JBHSFK010000052.1"/>
</dbReference>